<sequence length="254" mass="27854">MSVRVHFGGSAASVREKAVQDLEQIRARLAKSEQEVVSLRQQEREKSHFIKTLDGYIESHIHILNTADTALTSNAIKCENISTFYFKPKPGLQNASVAAAMQAVVTGLQPTCTSVASAAVAAAAAQTTHDMRSLSAKAIDDYNRMFGEPTASTVKKVARVGTNMRAVTDAAYDYLDLMDHYASTEKLAEFIRSKPEIYSLLGTRQTSTLSSYLSRDPRFDFQKSRGWTLDQSYVEDFADQGGVIVSGFHKEGGV</sequence>
<evidence type="ECO:0000313" key="1">
    <source>
        <dbReference type="EMBL" id="WOB78471.1"/>
    </source>
</evidence>
<dbReference type="Proteomes" id="UP001302493">
    <property type="component" value="Chromosome"/>
</dbReference>
<name>A0ACD4VKB3_9CAUL</name>
<keyword evidence="2" id="KW-1185">Reference proteome</keyword>
<organism evidence="1 2">
    <name type="scientific">Brevundimonas nasdae</name>
    <dbReference type="NCBI Taxonomy" id="172043"/>
    <lineage>
        <taxon>Bacteria</taxon>
        <taxon>Pseudomonadati</taxon>
        <taxon>Pseudomonadota</taxon>
        <taxon>Alphaproteobacteria</taxon>
        <taxon>Caulobacterales</taxon>
        <taxon>Caulobacteraceae</taxon>
        <taxon>Brevundimonas</taxon>
    </lineage>
</organism>
<evidence type="ECO:0000313" key="2">
    <source>
        <dbReference type="Proteomes" id="UP001302493"/>
    </source>
</evidence>
<gene>
    <name evidence="1" type="ORF">PZA08_14385</name>
</gene>
<dbReference type="EMBL" id="CP119180">
    <property type="protein sequence ID" value="WOB78471.1"/>
    <property type="molecule type" value="Genomic_DNA"/>
</dbReference>
<protein>
    <submittedName>
        <fullName evidence="1">Uncharacterized protein</fullName>
    </submittedName>
</protein>
<accession>A0ACD4VKB3</accession>
<reference evidence="1" key="1">
    <citation type="submission" date="2023-03" db="EMBL/GenBank/DDBJ databases">
        <title>Genome sequence of Brevundimonas nasdae SJTX8.</title>
        <authorList>
            <person name="Liang R."/>
        </authorList>
    </citation>
    <scope>NUCLEOTIDE SEQUENCE</scope>
    <source>
        <strain evidence="1">X8</strain>
    </source>
</reference>
<proteinExistence type="predicted"/>